<proteinExistence type="predicted"/>
<dbReference type="STRING" id="1914305.BLW93_08415"/>
<feature type="chain" id="PRO_5012638918" description="ATP-dependent DNA ligase" evidence="1">
    <location>
        <begin position="20"/>
        <end position="262"/>
    </location>
</feature>
<gene>
    <name evidence="2" type="ORF">BLW93_08415</name>
</gene>
<keyword evidence="3" id="KW-1185">Reference proteome</keyword>
<sequence>MRKILGLTTAAFISMTAVASAHFLLLKPNTDMVGDGQSRTIKIEAKFTHPMEGGPNMPFKIIDSGAVINGRKYKLHWKKIMIPAMKGSNKKAPMYEATFKIRRPGVYQFYVNPSPYYEPAEEKFIKQITKVYVESFGLEDGWDKPIGLKAEIVPLTRPFGIWEGNTFRGRAYLNGKPLANADVEVEYLNTKGVKVPADPFVTQVVKTDKNGYFEYTIPWSGWWGFSVLGDGGKLKYKDGKYYPVELDSIIWVKAYPKPREVR</sequence>
<dbReference type="EMBL" id="MOEN01000048">
    <property type="protein sequence ID" value="OMH39844.1"/>
    <property type="molecule type" value="Genomic_DNA"/>
</dbReference>
<reference evidence="2 3" key="1">
    <citation type="submission" date="2016-10" db="EMBL/GenBank/DDBJ databases">
        <title>Genome sequence of a sulfur-reducing bacterium Desulfurobacterium indicum K6013.</title>
        <authorList>
            <person name="Cao J."/>
            <person name="Shao Z."/>
            <person name="Alain K."/>
            <person name="Jebbar M."/>
        </authorList>
    </citation>
    <scope>NUCLEOTIDE SEQUENCE [LARGE SCALE GENOMIC DNA]</scope>
    <source>
        <strain evidence="2 3">K6013</strain>
    </source>
</reference>
<evidence type="ECO:0000256" key="1">
    <source>
        <dbReference type="SAM" id="SignalP"/>
    </source>
</evidence>
<dbReference type="RefSeq" id="WP_076713640.1">
    <property type="nucleotide sequence ID" value="NZ_MOEN01000048.1"/>
</dbReference>
<feature type="signal peptide" evidence="1">
    <location>
        <begin position="1"/>
        <end position="19"/>
    </location>
</feature>
<name>A0A1R1MJG4_9BACT</name>
<evidence type="ECO:0000313" key="2">
    <source>
        <dbReference type="EMBL" id="OMH39844.1"/>
    </source>
</evidence>
<accession>A0A1R1MJG4</accession>
<comment type="caution">
    <text evidence="2">The sequence shown here is derived from an EMBL/GenBank/DDBJ whole genome shotgun (WGS) entry which is preliminary data.</text>
</comment>
<dbReference type="InterPro" id="IPR019613">
    <property type="entry name" value="DUF4198"/>
</dbReference>
<dbReference type="Pfam" id="PF10670">
    <property type="entry name" value="DUF4198"/>
    <property type="match status" value="1"/>
</dbReference>
<dbReference type="OrthoDB" id="9780723at2"/>
<organism evidence="2 3">
    <name type="scientific">Desulfurobacterium indicum</name>
    <dbReference type="NCBI Taxonomy" id="1914305"/>
    <lineage>
        <taxon>Bacteria</taxon>
        <taxon>Pseudomonadati</taxon>
        <taxon>Aquificota</taxon>
        <taxon>Aquificia</taxon>
        <taxon>Desulfurobacteriales</taxon>
        <taxon>Desulfurobacteriaceae</taxon>
        <taxon>Desulfurobacterium</taxon>
    </lineage>
</organism>
<protein>
    <recommendedName>
        <fullName evidence="4">ATP-dependent DNA ligase</fullName>
    </recommendedName>
</protein>
<dbReference type="AlphaFoldDB" id="A0A1R1MJG4"/>
<dbReference type="Proteomes" id="UP000187408">
    <property type="component" value="Unassembled WGS sequence"/>
</dbReference>
<keyword evidence="1" id="KW-0732">Signal</keyword>
<evidence type="ECO:0008006" key="4">
    <source>
        <dbReference type="Google" id="ProtNLM"/>
    </source>
</evidence>
<evidence type="ECO:0000313" key="3">
    <source>
        <dbReference type="Proteomes" id="UP000187408"/>
    </source>
</evidence>